<gene>
    <name evidence="4" type="ORF">Esi_0250_0025</name>
</gene>
<dbReference type="Pfam" id="PF12796">
    <property type="entry name" value="Ank_2"/>
    <property type="match status" value="3"/>
</dbReference>
<dbReference type="Proteomes" id="UP000002630">
    <property type="component" value="Linkage Group LG12"/>
</dbReference>
<dbReference type="PROSITE" id="PS50088">
    <property type="entry name" value="ANK_REPEAT"/>
    <property type="match status" value="5"/>
</dbReference>
<evidence type="ECO:0000313" key="5">
    <source>
        <dbReference type="Proteomes" id="UP000002630"/>
    </source>
</evidence>
<keyword evidence="5" id="KW-1185">Reference proteome</keyword>
<dbReference type="InParanoid" id="D8LJD8"/>
<dbReference type="SUPFAM" id="SSF48403">
    <property type="entry name" value="Ankyrin repeat"/>
    <property type="match status" value="1"/>
</dbReference>
<dbReference type="AlphaFoldDB" id="D8LJD8"/>
<protein>
    <submittedName>
        <fullName evidence="4">Ankyrin</fullName>
    </submittedName>
</protein>
<feature type="repeat" description="ANK" evidence="3">
    <location>
        <begin position="29"/>
        <end position="61"/>
    </location>
</feature>
<dbReference type="OrthoDB" id="10249694at2759"/>
<dbReference type="STRING" id="2880.D8LJD8"/>
<reference evidence="4 5" key="1">
    <citation type="journal article" date="2010" name="Nature">
        <title>The Ectocarpus genome and the independent evolution of multicellularity in brown algae.</title>
        <authorList>
            <person name="Cock J.M."/>
            <person name="Sterck L."/>
            <person name="Rouze P."/>
            <person name="Scornet D."/>
            <person name="Allen A.E."/>
            <person name="Amoutzias G."/>
            <person name="Anthouard V."/>
            <person name="Artiguenave F."/>
            <person name="Aury J.M."/>
            <person name="Badger J.H."/>
            <person name="Beszteri B."/>
            <person name="Billiau K."/>
            <person name="Bonnet E."/>
            <person name="Bothwell J.H."/>
            <person name="Bowler C."/>
            <person name="Boyen C."/>
            <person name="Brownlee C."/>
            <person name="Carrano C.J."/>
            <person name="Charrier B."/>
            <person name="Cho G.Y."/>
            <person name="Coelho S.M."/>
            <person name="Collen J."/>
            <person name="Corre E."/>
            <person name="Da Silva C."/>
            <person name="Delage L."/>
            <person name="Delaroque N."/>
            <person name="Dittami S.M."/>
            <person name="Doulbeau S."/>
            <person name="Elias M."/>
            <person name="Farnham G."/>
            <person name="Gachon C.M."/>
            <person name="Gschloessl B."/>
            <person name="Heesch S."/>
            <person name="Jabbari K."/>
            <person name="Jubin C."/>
            <person name="Kawai H."/>
            <person name="Kimura K."/>
            <person name="Kloareg B."/>
            <person name="Kupper F.C."/>
            <person name="Lang D."/>
            <person name="Le Bail A."/>
            <person name="Leblanc C."/>
            <person name="Lerouge P."/>
            <person name="Lohr M."/>
            <person name="Lopez P.J."/>
            <person name="Martens C."/>
            <person name="Maumus F."/>
            <person name="Michel G."/>
            <person name="Miranda-Saavedra D."/>
            <person name="Morales J."/>
            <person name="Moreau H."/>
            <person name="Motomura T."/>
            <person name="Nagasato C."/>
            <person name="Napoli C.A."/>
            <person name="Nelson D.R."/>
            <person name="Nyvall-Collen P."/>
            <person name="Peters A.F."/>
            <person name="Pommier C."/>
            <person name="Potin P."/>
            <person name="Poulain J."/>
            <person name="Quesneville H."/>
            <person name="Read B."/>
            <person name="Rensing S.A."/>
            <person name="Ritter A."/>
            <person name="Rousvoal S."/>
            <person name="Samanta M."/>
            <person name="Samson G."/>
            <person name="Schroeder D.C."/>
            <person name="Segurens B."/>
            <person name="Strittmatter M."/>
            <person name="Tonon T."/>
            <person name="Tregear J.W."/>
            <person name="Valentin K."/>
            <person name="von Dassow P."/>
            <person name="Yamagishi T."/>
            <person name="Van de Peer Y."/>
            <person name="Wincker P."/>
        </authorList>
    </citation>
    <scope>NUCLEOTIDE SEQUENCE [LARGE SCALE GENOMIC DNA]</scope>
    <source>
        <strain evidence="5">Ec32 / CCAP1310/4</strain>
    </source>
</reference>
<dbReference type="EMBL" id="FN648432">
    <property type="protein sequence ID" value="CBN79471.1"/>
    <property type="molecule type" value="Genomic_DNA"/>
</dbReference>
<feature type="repeat" description="ANK" evidence="3">
    <location>
        <begin position="97"/>
        <end position="129"/>
    </location>
</feature>
<proteinExistence type="predicted"/>
<sequence length="342" mass="36242">MHIACGRGLEGMVHVLLAGGANRDALTTQGFTPLHCASGRGGLGAVKALLAAGADVNIRSGGWQRRTPLHAAATLGDRAVTEELLRWGADVDLPDTEGVTSLHIAAAVDNVEVARCLLGAGASTEEVQAGTLNRPLHLAAFQGSYGVLTTLLEAGADFTATNSHGETPLHHACSMMDFAIVSTLLHRGADEAARDNNNHTCAEVLGDGLDEEAGRLRGDPAMRERILIVLAKAPAERAWRRRSWVVMMRAREADWSGDLVGGGEEAGRAMVEICGSTAAAGAVVAKAVGARDEKQPCRGRHRSNNEGSKRIQGVDEEAFRSCVYWVVRAQEEGIFRLVVSFL</sequence>
<organism evidence="4 5">
    <name type="scientific">Ectocarpus siliculosus</name>
    <name type="common">Brown alga</name>
    <name type="synonym">Conferva siliculosa</name>
    <dbReference type="NCBI Taxonomy" id="2880"/>
    <lineage>
        <taxon>Eukaryota</taxon>
        <taxon>Sar</taxon>
        <taxon>Stramenopiles</taxon>
        <taxon>Ochrophyta</taxon>
        <taxon>PX clade</taxon>
        <taxon>Phaeophyceae</taxon>
        <taxon>Ectocarpales</taxon>
        <taxon>Ectocarpaceae</taxon>
        <taxon>Ectocarpus</taxon>
    </lineage>
</organism>
<accession>D8LJD8</accession>
<keyword evidence="2 3" id="KW-0040">ANK repeat</keyword>
<dbReference type="PANTHER" id="PTHR24198">
    <property type="entry name" value="ANKYRIN REPEAT AND PROTEIN KINASE DOMAIN-CONTAINING PROTEIN"/>
    <property type="match status" value="1"/>
</dbReference>
<dbReference type="eggNOG" id="KOG4177">
    <property type="taxonomic scope" value="Eukaryota"/>
</dbReference>
<dbReference type="PANTHER" id="PTHR24198:SF165">
    <property type="entry name" value="ANKYRIN REPEAT-CONTAINING PROTEIN-RELATED"/>
    <property type="match status" value="1"/>
</dbReference>
<evidence type="ECO:0000256" key="3">
    <source>
        <dbReference type="PROSITE-ProRule" id="PRU00023"/>
    </source>
</evidence>
<keyword evidence="1" id="KW-0677">Repeat</keyword>
<evidence type="ECO:0000256" key="1">
    <source>
        <dbReference type="ARBA" id="ARBA00022737"/>
    </source>
</evidence>
<name>D8LJD8_ECTSI</name>
<feature type="repeat" description="ANK" evidence="3">
    <location>
        <begin position="131"/>
        <end position="163"/>
    </location>
</feature>
<feature type="repeat" description="ANK" evidence="3">
    <location>
        <begin position="164"/>
        <end position="196"/>
    </location>
</feature>
<dbReference type="InterPro" id="IPR036770">
    <property type="entry name" value="Ankyrin_rpt-contain_sf"/>
</dbReference>
<dbReference type="EMBL" id="FN649737">
    <property type="protein sequence ID" value="CBN79471.1"/>
    <property type="molecule type" value="Genomic_DNA"/>
</dbReference>
<feature type="repeat" description="ANK" evidence="3">
    <location>
        <begin position="64"/>
        <end position="96"/>
    </location>
</feature>
<dbReference type="PROSITE" id="PS50297">
    <property type="entry name" value="ANK_REP_REGION"/>
    <property type="match status" value="5"/>
</dbReference>
<dbReference type="InterPro" id="IPR002110">
    <property type="entry name" value="Ankyrin_rpt"/>
</dbReference>
<dbReference type="SMART" id="SM00248">
    <property type="entry name" value="ANK"/>
    <property type="match status" value="5"/>
</dbReference>
<dbReference type="Gene3D" id="1.25.40.20">
    <property type="entry name" value="Ankyrin repeat-containing domain"/>
    <property type="match status" value="3"/>
</dbReference>
<evidence type="ECO:0000256" key="2">
    <source>
        <dbReference type="ARBA" id="ARBA00023043"/>
    </source>
</evidence>
<evidence type="ECO:0000313" key="4">
    <source>
        <dbReference type="EMBL" id="CBN79471.1"/>
    </source>
</evidence>